<dbReference type="EMBL" id="JBBUKT010000001">
    <property type="protein sequence ID" value="MEK7948896.1"/>
    <property type="molecule type" value="Genomic_DNA"/>
</dbReference>
<gene>
    <name evidence="1" type="ORF">WKV53_00230</name>
</gene>
<name>A0ABU9AMG7_9BACT</name>
<dbReference type="Proteomes" id="UP001371305">
    <property type="component" value="Unassembled WGS sequence"/>
</dbReference>
<comment type="caution">
    <text evidence="1">The sequence shown here is derived from an EMBL/GenBank/DDBJ whole genome shotgun (WGS) entry which is preliminary data.</text>
</comment>
<sequence>MEPVIKYREELTGLWEFLIREGFVSEAFPGFEGGDLDEGEDSPPRDSFLRGARLFLPRGPSVAVERGTPEEFIVIYGAEAMDQWPKDDPFFGWPFFPLMVDSESYTVGLTVDAADGEFRLLCVSKDCLYDDSMPDDEDLAYISEKPVWELPKLVRGLLQSQGEVVFFGNV</sequence>
<reference evidence="1 2" key="1">
    <citation type="submission" date="2024-04" db="EMBL/GenBank/DDBJ databases">
        <title>Luteolibacter sp. isolated from soil.</title>
        <authorList>
            <person name="An J."/>
        </authorList>
    </citation>
    <scope>NUCLEOTIDE SEQUENCE [LARGE SCALE GENOMIC DNA]</scope>
    <source>
        <strain evidence="1 2">Y139</strain>
    </source>
</reference>
<dbReference type="RefSeq" id="WP_341402231.1">
    <property type="nucleotide sequence ID" value="NZ_JBBUKT010000001.1"/>
</dbReference>
<evidence type="ECO:0000313" key="2">
    <source>
        <dbReference type="Proteomes" id="UP001371305"/>
    </source>
</evidence>
<evidence type="ECO:0000313" key="1">
    <source>
        <dbReference type="EMBL" id="MEK7948896.1"/>
    </source>
</evidence>
<accession>A0ABU9AMG7</accession>
<keyword evidence="2" id="KW-1185">Reference proteome</keyword>
<organism evidence="1 2">
    <name type="scientific">Luteolibacter soli</name>
    <dbReference type="NCBI Taxonomy" id="3135280"/>
    <lineage>
        <taxon>Bacteria</taxon>
        <taxon>Pseudomonadati</taxon>
        <taxon>Verrucomicrobiota</taxon>
        <taxon>Verrucomicrobiia</taxon>
        <taxon>Verrucomicrobiales</taxon>
        <taxon>Verrucomicrobiaceae</taxon>
        <taxon>Luteolibacter</taxon>
    </lineage>
</organism>
<proteinExistence type="predicted"/>
<protein>
    <submittedName>
        <fullName evidence="1">Uncharacterized protein</fullName>
    </submittedName>
</protein>